<name>C0NPT0_AJECG</name>
<evidence type="ECO:0000313" key="2">
    <source>
        <dbReference type="Proteomes" id="UP000001631"/>
    </source>
</evidence>
<gene>
    <name evidence="1" type="ORF">HCBG_05160</name>
</gene>
<dbReference type="VEuPathDB" id="FungiDB:I7I50_04631"/>
<proteinExistence type="predicted"/>
<protein>
    <recommendedName>
        <fullName evidence="3">Integrase zinc-binding domain-containing protein</fullName>
    </recommendedName>
</protein>
<reference evidence="1" key="1">
    <citation type="submission" date="2009-02" db="EMBL/GenBank/DDBJ databases">
        <title>The Genome Sequence of Ajellomyces capsulatus strain G186AR.</title>
        <authorList>
            <consortium name="The Broad Institute Genome Sequencing Platform"/>
            <person name="Champion M."/>
            <person name="Cuomo C."/>
            <person name="Ma L.-J."/>
            <person name="Henn M.R."/>
            <person name="Sil A."/>
            <person name="Goldman B."/>
            <person name="Young S.K."/>
            <person name="Kodira C.D."/>
            <person name="Zeng Q."/>
            <person name="Koehrsen M."/>
            <person name="Alvarado L."/>
            <person name="Berlin A."/>
            <person name="Borenstein D."/>
            <person name="Chen Z."/>
            <person name="Engels R."/>
            <person name="Freedman E."/>
            <person name="Gellesch M."/>
            <person name="Goldberg J."/>
            <person name="Griggs A."/>
            <person name="Gujja S."/>
            <person name="Heiman D."/>
            <person name="Hepburn T."/>
            <person name="Howarth C."/>
            <person name="Jen D."/>
            <person name="Larson L."/>
            <person name="Lewis B."/>
            <person name="Mehta T."/>
            <person name="Park D."/>
            <person name="Pearson M."/>
            <person name="Roberts A."/>
            <person name="Saif S."/>
            <person name="Shea T."/>
            <person name="Shenoy N."/>
            <person name="Sisk P."/>
            <person name="Stolte C."/>
            <person name="Sykes S."/>
            <person name="Walk T."/>
            <person name="White J."/>
            <person name="Yandava C."/>
            <person name="Klein B."/>
            <person name="McEwen J.G."/>
            <person name="Puccia R."/>
            <person name="Goldman G.H."/>
            <person name="Felipe M.S."/>
            <person name="Nino-Vega G."/>
            <person name="San-Blas G."/>
            <person name="Taylor J."/>
            <person name="Mendoza L."/>
            <person name="Galagan J."/>
            <person name="Nusbaum C."/>
            <person name="Birren B."/>
        </authorList>
    </citation>
    <scope>NUCLEOTIDE SEQUENCE</scope>
    <source>
        <strain evidence="1">G186AR</strain>
    </source>
</reference>
<dbReference type="InParanoid" id="C0NPT0"/>
<dbReference type="HOGENOM" id="CLU_698227_0_0_1"/>
<dbReference type="Proteomes" id="UP000001631">
    <property type="component" value="Unassembled WGS sequence"/>
</dbReference>
<dbReference type="GeneID" id="69038176"/>
<dbReference type="RefSeq" id="XP_045287421.1">
    <property type="nucleotide sequence ID" value="XM_045432209.1"/>
</dbReference>
<dbReference type="EMBL" id="GG663368">
    <property type="protein sequence ID" value="EEH06940.1"/>
    <property type="molecule type" value="Genomic_DNA"/>
</dbReference>
<dbReference type="Gene3D" id="1.10.340.70">
    <property type="match status" value="1"/>
</dbReference>
<dbReference type="AlphaFoldDB" id="C0NPT0"/>
<evidence type="ECO:0000313" key="1">
    <source>
        <dbReference type="EMBL" id="EEH06940.1"/>
    </source>
</evidence>
<sequence>MFSNQSTRQLLASSPLAFKPHVPQYRYSDQVEDIVDTEECTHEDEVEEQISYSGNSMASDSVTPALEGFPDVEKFDQLMKSYTLSSVKTLITSNDAERIRMVLLNPEDTSIKSANFRRWVKKSFTLSNNQIPKNKTLIYRKETLKLIVIKEKLFEILTEAHQQCQHGSQRKTLAQARMTYSKIPEMLVQQYIKICPTCSPVLSEPPVPALEGFPNVIEFDKRMASYIKHLPDEFRDKATISWSMAGKIGKTLLGDTTEPVEFQVPEELIREFIHICPTCRLKFTERSFVCGTSTIATSLTGFNVTSQQTLWQRSSRQGPTTANASILLRVSLATPSFPILTLLEGMKMKSTTLASKRCGTKEKTFFRNDSFAKHMRLFHPEVDWPDKRKCKSTYS</sequence>
<evidence type="ECO:0008006" key="3">
    <source>
        <dbReference type="Google" id="ProtNLM"/>
    </source>
</evidence>
<dbReference type="STRING" id="447093.C0NPT0"/>
<organism evidence="1 2">
    <name type="scientific">Ajellomyces capsulatus (strain G186AR / H82 / ATCC MYA-2454 / RMSCC 2432)</name>
    <name type="common">Darling's disease fungus</name>
    <name type="synonym">Histoplasma capsulatum</name>
    <dbReference type="NCBI Taxonomy" id="447093"/>
    <lineage>
        <taxon>Eukaryota</taxon>
        <taxon>Fungi</taxon>
        <taxon>Dikarya</taxon>
        <taxon>Ascomycota</taxon>
        <taxon>Pezizomycotina</taxon>
        <taxon>Eurotiomycetes</taxon>
        <taxon>Eurotiomycetidae</taxon>
        <taxon>Onygenales</taxon>
        <taxon>Ajellomycetaceae</taxon>
        <taxon>Histoplasma</taxon>
    </lineage>
</organism>
<accession>C0NPT0</accession>
<keyword evidence="2" id="KW-1185">Reference proteome</keyword>